<evidence type="ECO:0000313" key="11">
    <source>
        <dbReference type="Proteomes" id="UP001202328"/>
    </source>
</evidence>
<organism evidence="10 11">
    <name type="scientific">Papaver atlanticum</name>
    <dbReference type="NCBI Taxonomy" id="357466"/>
    <lineage>
        <taxon>Eukaryota</taxon>
        <taxon>Viridiplantae</taxon>
        <taxon>Streptophyta</taxon>
        <taxon>Embryophyta</taxon>
        <taxon>Tracheophyta</taxon>
        <taxon>Spermatophyta</taxon>
        <taxon>Magnoliopsida</taxon>
        <taxon>Ranunculales</taxon>
        <taxon>Papaveraceae</taxon>
        <taxon>Papaveroideae</taxon>
        <taxon>Papaver</taxon>
    </lineage>
</organism>
<feature type="domain" description="Pectinesterase catalytic" evidence="9">
    <location>
        <begin position="1"/>
        <end position="215"/>
    </location>
</feature>
<dbReference type="AlphaFoldDB" id="A0AAD4XRB8"/>
<dbReference type="FunFam" id="2.160.20.10:FF:000029">
    <property type="entry name" value="Pectinesterase 4"/>
    <property type="match status" value="1"/>
</dbReference>
<dbReference type="InterPro" id="IPR012334">
    <property type="entry name" value="Pectin_lyas_fold"/>
</dbReference>
<evidence type="ECO:0000259" key="9">
    <source>
        <dbReference type="Pfam" id="PF01095"/>
    </source>
</evidence>
<dbReference type="PANTHER" id="PTHR31707">
    <property type="entry name" value="PECTINESTERASE"/>
    <property type="match status" value="1"/>
</dbReference>
<dbReference type="PROSITE" id="PS00503">
    <property type="entry name" value="PECTINESTERASE_2"/>
    <property type="match status" value="1"/>
</dbReference>
<proteinExistence type="predicted"/>
<feature type="non-terminal residue" evidence="10">
    <location>
        <position position="1"/>
    </location>
</feature>
<dbReference type="Pfam" id="PF01095">
    <property type="entry name" value="Pectinesterase"/>
    <property type="match status" value="1"/>
</dbReference>
<dbReference type="GO" id="GO:0042545">
    <property type="term" value="P:cell wall modification"/>
    <property type="evidence" value="ECO:0007669"/>
    <property type="project" value="UniProtKB-UniRule"/>
</dbReference>
<evidence type="ECO:0000256" key="4">
    <source>
        <dbReference type="ARBA" id="ARBA00022512"/>
    </source>
</evidence>
<evidence type="ECO:0000256" key="6">
    <source>
        <dbReference type="ARBA" id="ARBA00023085"/>
    </source>
</evidence>
<dbReference type="GO" id="GO:0045490">
    <property type="term" value="P:pectin catabolic process"/>
    <property type="evidence" value="ECO:0007669"/>
    <property type="project" value="UniProtKB-UniRule"/>
</dbReference>
<protein>
    <recommendedName>
        <fullName evidence="3 8">Pectinesterase</fullName>
        <ecNumber evidence="3 8">3.1.1.11</ecNumber>
    </recommendedName>
</protein>
<keyword evidence="11" id="KW-1185">Reference proteome</keyword>
<dbReference type="InterPro" id="IPR011050">
    <property type="entry name" value="Pectin_lyase_fold/virulence"/>
</dbReference>
<comment type="subcellular location">
    <subcellularLocation>
        <location evidence="1">Secreted</location>
        <location evidence="1">Cell wall</location>
    </subcellularLocation>
</comment>
<dbReference type="InterPro" id="IPR033131">
    <property type="entry name" value="Pectinesterase_Asp_AS"/>
</dbReference>
<keyword evidence="4" id="KW-0964">Secreted</keyword>
<dbReference type="Gene3D" id="2.160.20.10">
    <property type="entry name" value="Single-stranded right-handed beta-helix, Pectin lyase-like"/>
    <property type="match status" value="1"/>
</dbReference>
<evidence type="ECO:0000256" key="5">
    <source>
        <dbReference type="ARBA" id="ARBA00022801"/>
    </source>
</evidence>
<keyword evidence="6 8" id="KW-0063">Aspartyl esterase</keyword>
<comment type="caution">
    <text evidence="10">The sequence shown here is derived from an EMBL/GenBank/DDBJ whole genome shotgun (WGS) entry which is preliminary data.</text>
</comment>
<evidence type="ECO:0000256" key="1">
    <source>
        <dbReference type="ARBA" id="ARBA00004191"/>
    </source>
</evidence>
<evidence type="ECO:0000256" key="7">
    <source>
        <dbReference type="PROSITE-ProRule" id="PRU10040"/>
    </source>
</evidence>
<sequence>VEGKGFVAQDIGFVNTAGPAKQQAVALRVSGDKAIFLRCKMNGYQDTLFVHRGLQFYRECLVMGTVDFIFGDTSVVFQKCTIKPKLPLPGQSNMITAQGRLKGNVKTGISIQNCKIVPSRALKANISSTKTYLGRPWKQFSRTVVMESYLGAFIDPEGWHPWDGAHFGLNKLYYGEFANWGPGADTSKRVNWTGYHVVKEASEVLDFTVAKMIKGGHWLDSKIVNYTLGFSNKTHQV</sequence>
<comment type="pathway">
    <text evidence="2 8">Glycan metabolism; pectin degradation; 2-dehydro-3-deoxy-D-gluconate from pectin: step 1/5.</text>
</comment>
<evidence type="ECO:0000256" key="3">
    <source>
        <dbReference type="ARBA" id="ARBA00013229"/>
    </source>
</evidence>
<dbReference type="EMBL" id="JAJJMB010006234">
    <property type="protein sequence ID" value="KAI3935714.1"/>
    <property type="molecule type" value="Genomic_DNA"/>
</dbReference>
<keyword evidence="5 8" id="KW-0378">Hydrolase</keyword>
<evidence type="ECO:0000256" key="8">
    <source>
        <dbReference type="RuleBase" id="RU000589"/>
    </source>
</evidence>
<evidence type="ECO:0000313" key="10">
    <source>
        <dbReference type="EMBL" id="KAI3935714.1"/>
    </source>
</evidence>
<dbReference type="InterPro" id="IPR000070">
    <property type="entry name" value="Pectinesterase_cat"/>
</dbReference>
<name>A0AAD4XRB8_9MAGN</name>
<reference evidence="10" key="1">
    <citation type="submission" date="2022-04" db="EMBL/GenBank/DDBJ databases">
        <title>A functionally conserved STORR gene fusion in Papaver species that diverged 16.8 million years ago.</title>
        <authorList>
            <person name="Catania T."/>
        </authorList>
    </citation>
    <scope>NUCLEOTIDE SEQUENCE</scope>
    <source>
        <strain evidence="10">S-188037</strain>
    </source>
</reference>
<dbReference type="SUPFAM" id="SSF51126">
    <property type="entry name" value="Pectin lyase-like"/>
    <property type="match status" value="1"/>
</dbReference>
<gene>
    <name evidence="10" type="ORF">MKW98_022722</name>
</gene>
<dbReference type="GO" id="GO:0030599">
    <property type="term" value="F:pectinesterase activity"/>
    <property type="evidence" value="ECO:0007669"/>
    <property type="project" value="UniProtKB-UniRule"/>
</dbReference>
<comment type="catalytic activity">
    <reaction evidence="8">
        <text>[(1-&gt;4)-alpha-D-galacturonosyl methyl ester](n) + n H2O = [(1-&gt;4)-alpha-D-galacturonosyl](n) + n methanol + n H(+)</text>
        <dbReference type="Rhea" id="RHEA:22380"/>
        <dbReference type="Rhea" id="RHEA-COMP:14570"/>
        <dbReference type="Rhea" id="RHEA-COMP:14573"/>
        <dbReference type="ChEBI" id="CHEBI:15377"/>
        <dbReference type="ChEBI" id="CHEBI:15378"/>
        <dbReference type="ChEBI" id="CHEBI:17790"/>
        <dbReference type="ChEBI" id="CHEBI:140522"/>
        <dbReference type="ChEBI" id="CHEBI:140523"/>
        <dbReference type="EC" id="3.1.1.11"/>
    </reaction>
</comment>
<evidence type="ECO:0000256" key="2">
    <source>
        <dbReference type="ARBA" id="ARBA00005184"/>
    </source>
</evidence>
<dbReference type="EC" id="3.1.1.11" evidence="3 8"/>
<keyword evidence="4" id="KW-0134">Cell wall</keyword>
<accession>A0AAD4XRB8</accession>
<feature type="active site" evidence="7">
    <location>
        <position position="67"/>
    </location>
</feature>
<dbReference type="Proteomes" id="UP001202328">
    <property type="component" value="Unassembled WGS sequence"/>
</dbReference>